<dbReference type="Proteomes" id="UP000593576">
    <property type="component" value="Unassembled WGS sequence"/>
</dbReference>
<reference evidence="1 2" key="1">
    <citation type="journal article" date="2019" name="Genome Biol. Evol.">
        <title>Insights into the evolution of the New World diploid cottons (Gossypium, subgenus Houzingenia) based on genome sequencing.</title>
        <authorList>
            <person name="Grover C.E."/>
            <person name="Arick M.A. 2nd"/>
            <person name="Thrash A."/>
            <person name="Conover J.L."/>
            <person name="Sanders W.S."/>
            <person name="Peterson D.G."/>
            <person name="Frelichowski J.E."/>
            <person name="Scheffler J.A."/>
            <person name="Scheffler B.E."/>
            <person name="Wendel J.F."/>
        </authorList>
    </citation>
    <scope>NUCLEOTIDE SEQUENCE [LARGE SCALE GENOMIC DNA]</scope>
    <source>
        <strain evidence="1">1</strain>
        <tissue evidence="1">Leaf</tissue>
    </source>
</reference>
<protein>
    <submittedName>
        <fullName evidence="1">Uncharacterized protein</fullName>
    </submittedName>
</protein>
<dbReference type="EMBL" id="JABFAF010272841">
    <property type="protein sequence ID" value="MBA0878725.1"/>
    <property type="molecule type" value="Genomic_DNA"/>
</dbReference>
<accession>A0A7J9N5X5</accession>
<evidence type="ECO:0000313" key="1">
    <source>
        <dbReference type="EMBL" id="MBA0878725.1"/>
    </source>
</evidence>
<organism evidence="1 2">
    <name type="scientific">Gossypium schwendimanii</name>
    <name type="common">Cotton</name>
    <dbReference type="NCBI Taxonomy" id="34291"/>
    <lineage>
        <taxon>Eukaryota</taxon>
        <taxon>Viridiplantae</taxon>
        <taxon>Streptophyta</taxon>
        <taxon>Embryophyta</taxon>
        <taxon>Tracheophyta</taxon>
        <taxon>Spermatophyta</taxon>
        <taxon>Magnoliopsida</taxon>
        <taxon>eudicotyledons</taxon>
        <taxon>Gunneridae</taxon>
        <taxon>Pentapetalae</taxon>
        <taxon>rosids</taxon>
        <taxon>malvids</taxon>
        <taxon>Malvales</taxon>
        <taxon>Malvaceae</taxon>
        <taxon>Malvoideae</taxon>
        <taxon>Gossypium</taxon>
    </lineage>
</organism>
<dbReference type="OrthoDB" id="999516at2759"/>
<keyword evidence="2" id="KW-1185">Reference proteome</keyword>
<proteinExistence type="predicted"/>
<gene>
    <name evidence="1" type="ORF">Goshw_010801</name>
</gene>
<dbReference type="AlphaFoldDB" id="A0A7J9N5X5"/>
<name>A0A7J9N5X5_GOSSC</name>
<evidence type="ECO:0000313" key="2">
    <source>
        <dbReference type="Proteomes" id="UP000593576"/>
    </source>
</evidence>
<comment type="caution">
    <text evidence="1">The sequence shown here is derived from an EMBL/GenBank/DDBJ whole genome shotgun (WGS) entry which is preliminary data.</text>
</comment>
<sequence length="57" mass="6448">MEEFITGLSIGDEEEETIYLGMESSDQEISFANCFMGSFLTSRVVNFQAMRTMLVIV</sequence>